<feature type="compositionally biased region" description="Basic and acidic residues" evidence="1">
    <location>
        <begin position="1"/>
        <end position="19"/>
    </location>
</feature>
<feature type="compositionally biased region" description="Polar residues" evidence="1">
    <location>
        <begin position="46"/>
        <end position="58"/>
    </location>
</feature>
<gene>
    <name evidence="2" type="ORF">g.6667</name>
</gene>
<name>A0A146LE94_LYGHE</name>
<feature type="compositionally biased region" description="Basic and acidic residues" evidence="1">
    <location>
        <begin position="74"/>
        <end position="107"/>
    </location>
</feature>
<evidence type="ECO:0000313" key="2">
    <source>
        <dbReference type="EMBL" id="JAQ04830.1"/>
    </source>
</evidence>
<sequence>MDDHERGASRHSSTHESGEKHRHRRNPDTETTSNTSNENVSKRLRSSQYSHRSCNLEPNSGGGSGVRRTGSTADEYRYYEGSRREDRRYYDEVHSETVSERGYHSGRVDGGSSDGAYAQPSFAKSHSHVPASEGKGHRGGSGSSTLLHTRYEDER</sequence>
<dbReference type="EMBL" id="GDHC01013799">
    <property type="protein sequence ID" value="JAQ04830.1"/>
    <property type="molecule type" value="Transcribed_RNA"/>
</dbReference>
<reference evidence="2" key="1">
    <citation type="journal article" date="2016" name="Gigascience">
        <title>De novo construction of an expanded transcriptome assembly for the western tarnished plant bug, Lygus hesperus.</title>
        <authorList>
            <person name="Tassone E.E."/>
            <person name="Geib S.M."/>
            <person name="Hall B."/>
            <person name="Fabrick J.A."/>
            <person name="Brent C.S."/>
            <person name="Hull J.J."/>
        </authorList>
    </citation>
    <scope>NUCLEOTIDE SEQUENCE</scope>
</reference>
<protein>
    <submittedName>
        <fullName evidence="2">Uncharacterized protein</fullName>
    </submittedName>
</protein>
<organism evidence="2">
    <name type="scientific">Lygus hesperus</name>
    <name type="common">Western plant bug</name>
    <dbReference type="NCBI Taxonomy" id="30085"/>
    <lineage>
        <taxon>Eukaryota</taxon>
        <taxon>Metazoa</taxon>
        <taxon>Ecdysozoa</taxon>
        <taxon>Arthropoda</taxon>
        <taxon>Hexapoda</taxon>
        <taxon>Insecta</taxon>
        <taxon>Pterygota</taxon>
        <taxon>Neoptera</taxon>
        <taxon>Paraneoptera</taxon>
        <taxon>Hemiptera</taxon>
        <taxon>Heteroptera</taxon>
        <taxon>Panheteroptera</taxon>
        <taxon>Cimicomorpha</taxon>
        <taxon>Miridae</taxon>
        <taxon>Mirini</taxon>
        <taxon>Lygus</taxon>
    </lineage>
</organism>
<evidence type="ECO:0000256" key="1">
    <source>
        <dbReference type="SAM" id="MobiDB-lite"/>
    </source>
</evidence>
<feature type="compositionally biased region" description="Low complexity" evidence="1">
    <location>
        <begin position="29"/>
        <end position="39"/>
    </location>
</feature>
<accession>A0A146LE94</accession>
<proteinExistence type="predicted"/>
<dbReference type="AlphaFoldDB" id="A0A146LE94"/>
<feature type="region of interest" description="Disordered" evidence="1">
    <location>
        <begin position="1"/>
        <end position="155"/>
    </location>
</feature>